<dbReference type="EMBL" id="CM056811">
    <property type="protein sequence ID" value="KAJ8635773.1"/>
    <property type="molecule type" value="Genomic_DNA"/>
</dbReference>
<comment type="caution">
    <text evidence="1">The sequence shown here is derived from an EMBL/GenBank/DDBJ whole genome shotgun (WGS) entry which is preliminary data.</text>
</comment>
<keyword evidence="2" id="KW-1185">Reference proteome</keyword>
<sequence>MPAATGDHGMDVFNKYISDGLLIIRLAQIFGVFNAIFLMKAMLEAMTDYRSKVGCYGCLNITNSRKWISRVGVTDFRHGDSLIPGCGSDMIL</sequence>
<gene>
    <name evidence="1" type="ORF">MRB53_010040</name>
</gene>
<proteinExistence type="predicted"/>
<organism evidence="1 2">
    <name type="scientific">Persea americana</name>
    <name type="common">Avocado</name>
    <dbReference type="NCBI Taxonomy" id="3435"/>
    <lineage>
        <taxon>Eukaryota</taxon>
        <taxon>Viridiplantae</taxon>
        <taxon>Streptophyta</taxon>
        <taxon>Embryophyta</taxon>
        <taxon>Tracheophyta</taxon>
        <taxon>Spermatophyta</taxon>
        <taxon>Magnoliopsida</taxon>
        <taxon>Magnoliidae</taxon>
        <taxon>Laurales</taxon>
        <taxon>Lauraceae</taxon>
        <taxon>Persea</taxon>
    </lineage>
</organism>
<evidence type="ECO:0000313" key="1">
    <source>
        <dbReference type="EMBL" id="KAJ8635773.1"/>
    </source>
</evidence>
<reference evidence="1 2" key="1">
    <citation type="journal article" date="2022" name="Hortic Res">
        <title>A haplotype resolved chromosomal level avocado genome allows analysis of novel avocado genes.</title>
        <authorList>
            <person name="Nath O."/>
            <person name="Fletcher S.J."/>
            <person name="Hayward A."/>
            <person name="Shaw L.M."/>
            <person name="Masouleh A.K."/>
            <person name="Furtado A."/>
            <person name="Henry R.J."/>
            <person name="Mitter N."/>
        </authorList>
    </citation>
    <scope>NUCLEOTIDE SEQUENCE [LARGE SCALE GENOMIC DNA]</scope>
    <source>
        <strain evidence="2">cv. Hass</strain>
    </source>
</reference>
<evidence type="ECO:0000313" key="2">
    <source>
        <dbReference type="Proteomes" id="UP001234297"/>
    </source>
</evidence>
<name>A0ACC2LRI5_PERAE</name>
<dbReference type="Proteomes" id="UP001234297">
    <property type="component" value="Chromosome 3"/>
</dbReference>
<accession>A0ACC2LRI5</accession>
<protein>
    <submittedName>
        <fullName evidence="1">Uncharacterized protein</fullName>
    </submittedName>
</protein>